<evidence type="ECO:0000313" key="3">
    <source>
        <dbReference type="EMBL" id="GAX62955.1"/>
    </source>
</evidence>
<name>A0A286U498_9BACT</name>
<accession>A0A286U498</accession>
<dbReference type="InterPro" id="IPR029767">
    <property type="entry name" value="WecB-like"/>
</dbReference>
<reference evidence="4" key="1">
    <citation type="journal article" date="2017" name="Environ. Microbiol. Rep.">
        <title>Genetic Diversity of Marine Anaerobic Ammonium-Oxidizing Bacteria as Revealed by Genomic and Proteomic Analyses of 'Candidatus Scalindua japonica'.</title>
        <authorList>
            <person name="Oshiki M."/>
            <person name="Mizuto K."/>
            <person name="Kimura Z."/>
            <person name="Kindaichi T."/>
            <person name="Satoh H."/>
            <person name="Okabe S."/>
        </authorList>
    </citation>
    <scope>NUCLEOTIDE SEQUENCE [LARGE SCALE GENOMIC DNA]</scope>
    <source>
        <strain evidence="4">husup-a2</strain>
    </source>
</reference>
<dbReference type="EMBL" id="BAOS01000045">
    <property type="protein sequence ID" value="GAX62955.1"/>
    <property type="molecule type" value="Genomic_DNA"/>
</dbReference>
<evidence type="ECO:0000259" key="2">
    <source>
        <dbReference type="Pfam" id="PF02350"/>
    </source>
</evidence>
<feature type="domain" description="UDP-N-acetylglucosamine 2-epimerase" evidence="2">
    <location>
        <begin position="31"/>
        <end position="360"/>
    </location>
</feature>
<gene>
    <name evidence="3" type="ORF">SCALIN_C45_0113</name>
</gene>
<proteinExistence type="inferred from homology"/>
<dbReference type="InterPro" id="IPR003331">
    <property type="entry name" value="UDP_GlcNAc_Epimerase_2_dom"/>
</dbReference>
<dbReference type="Pfam" id="PF02350">
    <property type="entry name" value="Epimerase_2"/>
    <property type="match status" value="1"/>
</dbReference>
<protein>
    <submittedName>
        <fullName evidence="3">UDP-N-acetylglucosamine 2-epimerase</fullName>
    </submittedName>
</protein>
<dbReference type="PANTHER" id="PTHR43174:SF1">
    <property type="entry name" value="UDP-N-ACETYLGLUCOSAMINE 2-EPIMERASE"/>
    <property type="match status" value="1"/>
</dbReference>
<comment type="caution">
    <text evidence="3">The sequence shown here is derived from an EMBL/GenBank/DDBJ whole genome shotgun (WGS) entry which is preliminary data.</text>
</comment>
<dbReference type="SUPFAM" id="SSF53756">
    <property type="entry name" value="UDP-Glycosyltransferase/glycogen phosphorylase"/>
    <property type="match status" value="1"/>
</dbReference>
<dbReference type="NCBIfam" id="TIGR00236">
    <property type="entry name" value="wecB"/>
    <property type="match status" value="1"/>
</dbReference>
<keyword evidence="4" id="KW-1185">Reference proteome</keyword>
<dbReference type="PANTHER" id="PTHR43174">
    <property type="entry name" value="UDP-N-ACETYLGLUCOSAMINE 2-EPIMERASE"/>
    <property type="match status" value="1"/>
</dbReference>
<dbReference type="Proteomes" id="UP000218542">
    <property type="component" value="Unassembled WGS sequence"/>
</dbReference>
<sequence>MKIIHVVGARPNFMKIAPLMDAVIAHNHSSKRHINQVLVHTGQHYDEKMSRLFFDDLRIPKPDIDLEVGSASHAEQTALIMERFEKVCLREKPTHVLVVGDVNSTIACALVASKLNIRIIHVEAGLRSYDRTMPEEINRVLTDAISDLLFITEKSAEENLKREGVNGDKIFFVGNVMIDTLLKHKEKSQESDILNTLRLKAQDYAVITLHRPSNVDDQNRFKEIFSALNEISGKIPLVFPIHPRAKSSIDKLNGGVNNNITFCEPLRYLDFLKVMSDARFILTDSGGIQEETTVLGIPCLTIRENTERPVTISQGTNKLVGTGKERIVQEAENILYGNTQNSMIPELWDGKAAERIVKILAISEK</sequence>
<dbReference type="AlphaFoldDB" id="A0A286U498"/>
<organism evidence="3 4">
    <name type="scientific">Candidatus Scalindua japonica</name>
    <dbReference type="NCBI Taxonomy" id="1284222"/>
    <lineage>
        <taxon>Bacteria</taxon>
        <taxon>Pseudomonadati</taxon>
        <taxon>Planctomycetota</taxon>
        <taxon>Candidatus Brocadiia</taxon>
        <taxon>Candidatus Brocadiales</taxon>
        <taxon>Candidatus Scalinduaceae</taxon>
        <taxon>Candidatus Scalindua</taxon>
    </lineage>
</organism>
<dbReference type="Gene3D" id="3.40.50.2000">
    <property type="entry name" value="Glycogen Phosphorylase B"/>
    <property type="match status" value="2"/>
</dbReference>
<dbReference type="RefSeq" id="WP_203415602.1">
    <property type="nucleotide sequence ID" value="NZ_BAOS01000045.1"/>
</dbReference>
<dbReference type="CDD" id="cd03786">
    <property type="entry name" value="GTB_UDP-GlcNAc_2-Epimerase"/>
    <property type="match status" value="1"/>
</dbReference>
<comment type="similarity">
    <text evidence="1">Belongs to the UDP-N-acetylglucosamine 2-epimerase family.</text>
</comment>
<keyword evidence="1" id="KW-0413">Isomerase</keyword>
<evidence type="ECO:0000256" key="1">
    <source>
        <dbReference type="RuleBase" id="RU003513"/>
    </source>
</evidence>
<evidence type="ECO:0000313" key="4">
    <source>
        <dbReference type="Proteomes" id="UP000218542"/>
    </source>
</evidence>
<dbReference type="GO" id="GO:0016853">
    <property type="term" value="F:isomerase activity"/>
    <property type="evidence" value="ECO:0007669"/>
    <property type="project" value="UniProtKB-KW"/>
</dbReference>